<reference evidence="3 4" key="1">
    <citation type="journal article" date="2015" name="Genome Announc.">
        <title>Expanding the biotechnology potential of lactobacilli through comparative genomics of 213 strains and associated genera.</title>
        <authorList>
            <person name="Sun Z."/>
            <person name="Harris H.M."/>
            <person name="McCann A."/>
            <person name="Guo C."/>
            <person name="Argimon S."/>
            <person name="Zhang W."/>
            <person name="Yang X."/>
            <person name="Jeffery I.B."/>
            <person name="Cooney J.C."/>
            <person name="Kagawa T.F."/>
            <person name="Liu W."/>
            <person name="Song Y."/>
            <person name="Salvetti E."/>
            <person name="Wrobel A."/>
            <person name="Rasinkangas P."/>
            <person name="Parkhill J."/>
            <person name="Rea M.C."/>
            <person name="O'Sullivan O."/>
            <person name="Ritari J."/>
            <person name="Douillard F.P."/>
            <person name="Paul Ross R."/>
            <person name="Yang R."/>
            <person name="Briner A.E."/>
            <person name="Felis G.E."/>
            <person name="de Vos W.M."/>
            <person name="Barrangou R."/>
            <person name="Klaenhammer T.R."/>
            <person name="Caufield P.W."/>
            <person name="Cui Y."/>
            <person name="Zhang H."/>
            <person name="O'Toole P.W."/>
        </authorList>
    </citation>
    <scope>NUCLEOTIDE SEQUENCE [LARGE SCALE GENOMIC DNA]</scope>
    <source>
        <strain evidence="3 4">DSM 16043</strain>
    </source>
</reference>
<evidence type="ECO:0000313" key="4">
    <source>
        <dbReference type="Proteomes" id="UP000051036"/>
    </source>
</evidence>
<keyword evidence="2" id="KW-1133">Transmembrane helix</keyword>
<dbReference type="RefSeq" id="WP_057797173.1">
    <property type="nucleotide sequence ID" value="NZ_AZFM01000002.1"/>
</dbReference>
<dbReference type="AlphaFoldDB" id="A0A0R1UNT0"/>
<feature type="transmembrane region" description="Helical" evidence="2">
    <location>
        <begin position="80"/>
        <end position="99"/>
    </location>
</feature>
<dbReference type="Proteomes" id="UP000051036">
    <property type="component" value="Unassembled WGS sequence"/>
</dbReference>
<protein>
    <submittedName>
        <fullName evidence="3">Uncharacterized protein</fullName>
    </submittedName>
</protein>
<sequence length="101" mass="12039">MTEKRSDYRKKQSKQKAKKLFRKFHPAFDNQNETETVDVNTPNTEEQIRRPLEGNGEQHYYEDPNRLTKEEKSLRLKKRLNSAILIVFVLIILVLLALFHL</sequence>
<keyword evidence="2" id="KW-0472">Membrane</keyword>
<dbReference type="PATRIC" id="fig|1423763.3.peg.642"/>
<feature type="region of interest" description="Disordered" evidence="1">
    <location>
        <begin position="42"/>
        <end position="65"/>
    </location>
</feature>
<keyword evidence="2" id="KW-0812">Transmembrane</keyword>
<evidence type="ECO:0000256" key="2">
    <source>
        <dbReference type="SAM" id="Phobius"/>
    </source>
</evidence>
<organism evidence="3 4">
    <name type="scientific">Lactobacillus kalixensis DSM 16043</name>
    <dbReference type="NCBI Taxonomy" id="1423763"/>
    <lineage>
        <taxon>Bacteria</taxon>
        <taxon>Bacillati</taxon>
        <taxon>Bacillota</taxon>
        <taxon>Bacilli</taxon>
        <taxon>Lactobacillales</taxon>
        <taxon>Lactobacillaceae</taxon>
        <taxon>Lactobacillus</taxon>
    </lineage>
</organism>
<accession>A0A0R1UNT0</accession>
<keyword evidence="4" id="KW-1185">Reference proteome</keyword>
<dbReference type="EMBL" id="AZFM01000002">
    <property type="protein sequence ID" value="KRL91339.1"/>
    <property type="molecule type" value="Genomic_DNA"/>
</dbReference>
<evidence type="ECO:0000256" key="1">
    <source>
        <dbReference type="SAM" id="MobiDB-lite"/>
    </source>
</evidence>
<gene>
    <name evidence="3" type="ORF">FC46_GL000638</name>
</gene>
<dbReference type="STRING" id="1423763.FC46_GL000638"/>
<name>A0A0R1UNT0_9LACO</name>
<proteinExistence type="predicted"/>
<evidence type="ECO:0000313" key="3">
    <source>
        <dbReference type="EMBL" id="KRL91339.1"/>
    </source>
</evidence>
<comment type="caution">
    <text evidence="3">The sequence shown here is derived from an EMBL/GenBank/DDBJ whole genome shotgun (WGS) entry which is preliminary data.</text>
</comment>